<accession>A0A2S1RBG7</accession>
<evidence type="ECO:0000313" key="2">
    <source>
        <dbReference type="Proteomes" id="UP000244928"/>
    </source>
</evidence>
<dbReference type="GO" id="GO:0006635">
    <property type="term" value="P:fatty acid beta-oxidation"/>
    <property type="evidence" value="ECO:0007669"/>
    <property type="project" value="TreeGrafter"/>
</dbReference>
<proteinExistence type="predicted"/>
<sequence>MRSTLHAHLDDDGDVSILYLGEADSSDPENRFNPDWLDSVHTLLDEVQTRPGPHALVTTGHGRFYSTGADLDWRLNNPGRADWLLTQIQLLIARLLVFPMPTVAALQGHTFGAGAFLAIAHDHSVMRSDRGYLCFPGVTLGAAYAPGVLELTAARLPARAGRDALMTGQRYGGSEAHRLGLVDEVAEESEVLSTAVRWARSVAHTRSDALGDIKRGLHRRAFESLHEPVAGYNE</sequence>
<keyword evidence="2" id="KW-1185">Reference proteome</keyword>
<gene>
    <name evidence="1" type="ORF">A6035_00905</name>
</gene>
<dbReference type="SUPFAM" id="SSF52096">
    <property type="entry name" value="ClpP/crotonase"/>
    <property type="match status" value="1"/>
</dbReference>
<name>A0A2S1RBG7_9ACTN</name>
<protein>
    <submittedName>
        <fullName evidence="1">Enoyl-CoA hydratase</fullName>
    </submittedName>
</protein>
<dbReference type="KEGG" id="dlu:A6035_00905"/>
<dbReference type="Gene3D" id="3.90.226.10">
    <property type="entry name" value="2-enoyl-CoA Hydratase, Chain A, domain 1"/>
    <property type="match status" value="1"/>
</dbReference>
<dbReference type="PANTHER" id="PTHR11941:SF75">
    <property type="entry name" value="ENOYL-COA HYDRATASE_ISOMERASE FAMILY PROTEIN"/>
    <property type="match status" value="1"/>
</dbReference>
<dbReference type="InterPro" id="IPR001753">
    <property type="entry name" value="Enoyl-CoA_hydra/iso"/>
</dbReference>
<dbReference type="GO" id="GO:0004165">
    <property type="term" value="F:delta(3)-delta(2)-enoyl-CoA isomerase activity"/>
    <property type="evidence" value="ECO:0007669"/>
    <property type="project" value="TreeGrafter"/>
</dbReference>
<dbReference type="Pfam" id="PF00378">
    <property type="entry name" value="ECH_1"/>
    <property type="match status" value="1"/>
</dbReference>
<reference evidence="1 2" key="1">
    <citation type="submission" date="2016-04" db="EMBL/GenBank/DDBJ databases">
        <title>Complete genome sequence of Dietzia lutea YIM 80766T, a strain isolated from desert soil in Egypt.</title>
        <authorList>
            <person name="Zhao J."/>
            <person name="Hu B."/>
            <person name="Geng S."/>
            <person name="Nie Y."/>
            <person name="Tang Y."/>
        </authorList>
    </citation>
    <scope>NUCLEOTIDE SEQUENCE [LARGE SCALE GENOMIC DNA]</scope>
    <source>
        <strain evidence="1 2">YIM 80766</strain>
    </source>
</reference>
<dbReference type="EMBL" id="CP015449">
    <property type="protein sequence ID" value="AWH93639.1"/>
    <property type="molecule type" value="Genomic_DNA"/>
</dbReference>
<dbReference type="CDD" id="cd06558">
    <property type="entry name" value="crotonase-like"/>
    <property type="match status" value="1"/>
</dbReference>
<dbReference type="InterPro" id="IPR029045">
    <property type="entry name" value="ClpP/crotonase-like_dom_sf"/>
</dbReference>
<dbReference type="AlphaFoldDB" id="A0A2S1RBG7"/>
<organism evidence="1 2">
    <name type="scientific">Dietzia lutea</name>
    <dbReference type="NCBI Taxonomy" id="546160"/>
    <lineage>
        <taxon>Bacteria</taxon>
        <taxon>Bacillati</taxon>
        <taxon>Actinomycetota</taxon>
        <taxon>Actinomycetes</taxon>
        <taxon>Mycobacteriales</taxon>
        <taxon>Dietziaceae</taxon>
        <taxon>Dietzia</taxon>
    </lineage>
</organism>
<dbReference type="Proteomes" id="UP000244928">
    <property type="component" value="Chromosome"/>
</dbReference>
<dbReference type="PANTHER" id="PTHR11941">
    <property type="entry name" value="ENOYL-COA HYDRATASE-RELATED"/>
    <property type="match status" value="1"/>
</dbReference>
<evidence type="ECO:0000313" key="1">
    <source>
        <dbReference type="EMBL" id="AWH93639.1"/>
    </source>
</evidence>